<name>A0A345E284_9EURY</name>
<dbReference type="KEGG" id="haj:DU500_07575"/>
<evidence type="ECO:0000259" key="1">
    <source>
        <dbReference type="Pfam" id="PF13191"/>
    </source>
</evidence>
<evidence type="ECO:0000313" key="2">
    <source>
        <dbReference type="EMBL" id="AXG06306.1"/>
    </source>
</evidence>
<protein>
    <submittedName>
        <fullName evidence="2">AAA family ATPase</fullName>
    </submittedName>
</protein>
<gene>
    <name evidence="2" type="ORF">DU500_07575</name>
</gene>
<dbReference type="Pfam" id="PF13191">
    <property type="entry name" value="AAA_16"/>
    <property type="match status" value="1"/>
</dbReference>
<dbReference type="Proteomes" id="UP000253273">
    <property type="component" value="Chromosome"/>
</dbReference>
<accession>A0A345E284</accession>
<keyword evidence="3" id="KW-1185">Reference proteome</keyword>
<dbReference type="InterPro" id="IPR041664">
    <property type="entry name" value="AAA_16"/>
</dbReference>
<dbReference type="AlphaFoldDB" id="A0A345E284"/>
<proteinExistence type="predicted"/>
<evidence type="ECO:0000313" key="3">
    <source>
        <dbReference type="Proteomes" id="UP000253273"/>
    </source>
</evidence>
<dbReference type="SUPFAM" id="SSF52540">
    <property type="entry name" value="P-loop containing nucleoside triphosphate hydrolases"/>
    <property type="match status" value="1"/>
</dbReference>
<dbReference type="InterPro" id="IPR027417">
    <property type="entry name" value="P-loop_NTPase"/>
</dbReference>
<reference evidence="2 3" key="1">
    <citation type="submission" date="2018-07" db="EMBL/GenBank/DDBJ databases">
        <title>Genome sequences of Haloplanus sp. CBA1113.</title>
        <authorList>
            <person name="Kim Y.B."/>
            <person name="Roh S.W."/>
        </authorList>
    </citation>
    <scope>NUCLEOTIDE SEQUENCE [LARGE SCALE GENOMIC DNA]</scope>
    <source>
        <strain evidence="2 3">CBA1113</strain>
    </source>
</reference>
<organism evidence="2 3">
    <name type="scientific">Haloplanus rubicundus</name>
    <dbReference type="NCBI Taxonomy" id="1547898"/>
    <lineage>
        <taxon>Archaea</taxon>
        <taxon>Methanobacteriati</taxon>
        <taxon>Methanobacteriota</taxon>
        <taxon>Stenosarchaea group</taxon>
        <taxon>Halobacteria</taxon>
        <taxon>Halobacteriales</taxon>
        <taxon>Haloferacaceae</taxon>
        <taxon>Haloplanus</taxon>
    </lineage>
</organism>
<dbReference type="Gene3D" id="3.40.50.300">
    <property type="entry name" value="P-loop containing nucleotide triphosphate hydrolases"/>
    <property type="match status" value="1"/>
</dbReference>
<sequence length="302" mass="33577">MYRFILTRRGAPHGADLPCGGFVNPPHRLLFSPPPNPQDMIRRSRVLDPKEVPDQELIVHRGGHLQDVRVAFQRMAAGRTQPPFILSGPRGTGKTMIARDALRRIANQQSARTAYVGCWQDYKEYHLLAQVVDRLGLDVVHHNSTAQTQLIDALQQPAETDRIVVLDELEMVPTAEALRVLAEAPGVIVAGIVNEPDEIWDLLTDVWGRLPTGAQRLEFGRYTSLNSSIFSRNGLSMGSPGRRYRIDSSSVSRKQPMAMPDSGSASSARLPVMLKMLVWVGSVTRNLPQLSSPRVMNYINKT</sequence>
<feature type="domain" description="Orc1-like AAA ATPase" evidence="1">
    <location>
        <begin position="59"/>
        <end position="170"/>
    </location>
</feature>
<dbReference type="EMBL" id="CP031150">
    <property type="protein sequence ID" value="AXG06306.1"/>
    <property type="molecule type" value="Genomic_DNA"/>
</dbReference>